<sequence>MNIDLEGLVLDATDLAGRFGLSPDALRSQMQRGLVRGVVEAGVGEDAGRTRLSVRFGNRVWVAVVGTGGKILSEEMKFVASAVPRVSSGACKTDA</sequence>
<dbReference type="InterPro" id="IPR045389">
    <property type="entry name" value="DUF6522"/>
</dbReference>
<dbReference type="Pfam" id="PF20132">
    <property type="entry name" value="DUF6522"/>
    <property type="match status" value="1"/>
</dbReference>
<proteinExistence type="predicted"/>
<evidence type="ECO:0000313" key="2">
    <source>
        <dbReference type="Proteomes" id="UP000005092"/>
    </source>
</evidence>
<evidence type="ECO:0000313" key="1">
    <source>
        <dbReference type="EMBL" id="EJB05962.1"/>
    </source>
</evidence>
<reference evidence="1 2" key="1">
    <citation type="submission" date="2012-02" db="EMBL/GenBank/DDBJ databases">
        <title>Improved High-Quality Draft Sequence of Rhizobium leguminosarum bv. trifolii WSM597.</title>
        <authorList>
            <consortium name="US DOE Joint Genome Institute"/>
            <person name="Lucas S."/>
            <person name="Han J."/>
            <person name="Lapidus A."/>
            <person name="Cheng J.-F."/>
            <person name="Goodwin L."/>
            <person name="Pitluck S."/>
            <person name="Peters L."/>
            <person name="Ovchinnikova G."/>
            <person name="Held B."/>
            <person name="Detter J.C."/>
            <person name="Han C."/>
            <person name="Tapia R."/>
            <person name="Land M."/>
            <person name="Hauser L."/>
            <person name="Kyrpides N."/>
            <person name="Ivanova N."/>
            <person name="Pagani I."/>
            <person name="Brau L."/>
            <person name="Yates R."/>
            <person name="O'Hara G."/>
            <person name="Rui T."/>
            <person name="Howieson J."/>
            <person name="Reeve W."/>
            <person name="Woyke T."/>
        </authorList>
    </citation>
    <scope>NUCLEOTIDE SEQUENCE [LARGE SCALE GENOMIC DNA]</scope>
    <source>
        <strain evidence="1 2">WSM597</strain>
    </source>
</reference>
<dbReference type="RefSeq" id="WP_003590840.1">
    <property type="nucleotide sequence ID" value="NZ_JH719381.1"/>
</dbReference>
<dbReference type="HOGENOM" id="CLU_166865_1_0_5"/>
<dbReference type="OrthoDB" id="8238457at2"/>
<gene>
    <name evidence="1" type="ORF">Rleg9DRAFT_4853</name>
</gene>
<organism evidence="1 2">
    <name type="scientific">Rhizobium leguminosarum bv. trifolii WSM597</name>
    <dbReference type="NCBI Taxonomy" id="754764"/>
    <lineage>
        <taxon>Bacteria</taxon>
        <taxon>Pseudomonadati</taxon>
        <taxon>Pseudomonadota</taxon>
        <taxon>Alphaproteobacteria</taxon>
        <taxon>Hyphomicrobiales</taxon>
        <taxon>Rhizobiaceae</taxon>
        <taxon>Rhizobium/Agrobacterium group</taxon>
        <taxon>Rhizobium</taxon>
    </lineage>
</organism>
<dbReference type="Proteomes" id="UP000005092">
    <property type="component" value="Unassembled WGS sequence"/>
</dbReference>
<name>I9NGX7_RHILT</name>
<dbReference type="AlphaFoldDB" id="I9NGX7"/>
<dbReference type="EMBL" id="JH719381">
    <property type="protein sequence ID" value="EJB05962.1"/>
    <property type="molecule type" value="Genomic_DNA"/>
</dbReference>
<protein>
    <submittedName>
        <fullName evidence="1">Uncharacterized protein</fullName>
    </submittedName>
</protein>
<accession>I9NGX7</accession>